<gene>
    <name evidence="10" type="primary">czcD</name>
    <name evidence="10" type="ORF">NCTC9836_00882</name>
</gene>
<dbReference type="AlphaFoldDB" id="A0A381J804"/>
<dbReference type="InterPro" id="IPR002524">
    <property type="entry name" value="Cation_efflux"/>
</dbReference>
<dbReference type="RefSeq" id="WP_115640638.1">
    <property type="nucleotide sequence ID" value="NZ_UFWZ01000001.1"/>
</dbReference>
<evidence type="ECO:0000256" key="3">
    <source>
        <dbReference type="ARBA" id="ARBA00022448"/>
    </source>
</evidence>
<evidence type="ECO:0000259" key="8">
    <source>
        <dbReference type="Pfam" id="PF01545"/>
    </source>
</evidence>
<evidence type="ECO:0000313" key="11">
    <source>
        <dbReference type="Proteomes" id="UP000254664"/>
    </source>
</evidence>
<dbReference type="Pfam" id="PF01545">
    <property type="entry name" value="Cation_efflux"/>
    <property type="match status" value="1"/>
</dbReference>
<keyword evidence="11" id="KW-1185">Reference proteome</keyword>
<dbReference type="SUPFAM" id="SSF161111">
    <property type="entry name" value="Cation efflux protein transmembrane domain-like"/>
    <property type="match status" value="1"/>
</dbReference>
<sequence length="286" mass="31316">MENAKLGTRASLITISVNIVLCIFKMLAAFLGKSSAMLADAVHSLADILTTVMVIIGLKVSSKAADTTHPYGHEKFEPIFSKIMSFILIFTGASIGYRALMDLVSGNLNYPGRIALIAAAVSIFVKEFMYWYTIKIAKKIKSVTMETDAWHHRSDALSSIGTFLGILGARMGLKVLDPIAGLLVSFLIIKIGIEYYLKSINELVDHSAEDNIIRQIEYIASNVPGVINIVNLKTRSFGNKVYADIEISVDGDLTVNEGDKIAENVHGLIEDNISDIKHCLVKLKPK</sequence>
<dbReference type="PANTHER" id="PTHR43840">
    <property type="entry name" value="MITOCHONDRIAL METAL TRANSPORTER 1-RELATED"/>
    <property type="match status" value="1"/>
</dbReference>
<name>A0A381J804_9CLOT</name>
<dbReference type="InterPro" id="IPR058533">
    <property type="entry name" value="Cation_efflux_TM"/>
</dbReference>
<organism evidence="10 11">
    <name type="scientific">Clostridium putrefaciens</name>
    <dbReference type="NCBI Taxonomy" id="99675"/>
    <lineage>
        <taxon>Bacteria</taxon>
        <taxon>Bacillati</taxon>
        <taxon>Bacillota</taxon>
        <taxon>Clostridia</taxon>
        <taxon>Eubacteriales</taxon>
        <taxon>Clostridiaceae</taxon>
        <taxon>Clostridium</taxon>
    </lineage>
</organism>
<dbReference type="InterPro" id="IPR027469">
    <property type="entry name" value="Cation_efflux_TMD_sf"/>
</dbReference>
<evidence type="ECO:0000256" key="4">
    <source>
        <dbReference type="ARBA" id="ARBA00022692"/>
    </source>
</evidence>
<dbReference type="Gene3D" id="1.20.1510.10">
    <property type="entry name" value="Cation efflux protein transmembrane domain"/>
    <property type="match status" value="1"/>
</dbReference>
<evidence type="ECO:0000259" key="9">
    <source>
        <dbReference type="Pfam" id="PF16916"/>
    </source>
</evidence>
<dbReference type="GO" id="GO:0016020">
    <property type="term" value="C:membrane"/>
    <property type="evidence" value="ECO:0007669"/>
    <property type="project" value="UniProtKB-SubCell"/>
</dbReference>
<dbReference type="InterPro" id="IPR036837">
    <property type="entry name" value="Cation_efflux_CTD_sf"/>
</dbReference>
<evidence type="ECO:0000256" key="5">
    <source>
        <dbReference type="ARBA" id="ARBA00022989"/>
    </source>
</evidence>
<feature type="domain" description="Cation efflux protein cytoplasmic" evidence="9">
    <location>
        <begin position="210"/>
        <end position="285"/>
    </location>
</feature>
<feature type="transmembrane region" description="Helical" evidence="7">
    <location>
        <begin position="12"/>
        <end position="31"/>
    </location>
</feature>
<reference evidence="10 11" key="1">
    <citation type="submission" date="2018-06" db="EMBL/GenBank/DDBJ databases">
        <authorList>
            <consortium name="Pathogen Informatics"/>
            <person name="Doyle S."/>
        </authorList>
    </citation>
    <scope>NUCLEOTIDE SEQUENCE [LARGE SCALE GENOMIC DNA]</scope>
    <source>
        <strain evidence="10 11">NCTC9836</strain>
    </source>
</reference>
<dbReference type="EMBL" id="UFWZ01000001">
    <property type="protein sequence ID" value="SUY46586.1"/>
    <property type="molecule type" value="Genomic_DNA"/>
</dbReference>
<keyword evidence="3" id="KW-0813">Transport</keyword>
<comment type="similarity">
    <text evidence="2">Belongs to the cation diffusion facilitator (CDF) transporter (TC 2.A.4) family.</text>
</comment>
<dbReference type="SUPFAM" id="SSF160240">
    <property type="entry name" value="Cation efflux protein cytoplasmic domain-like"/>
    <property type="match status" value="1"/>
</dbReference>
<dbReference type="GO" id="GO:0008324">
    <property type="term" value="F:monoatomic cation transmembrane transporter activity"/>
    <property type="evidence" value="ECO:0007669"/>
    <property type="project" value="InterPro"/>
</dbReference>
<evidence type="ECO:0000313" key="10">
    <source>
        <dbReference type="EMBL" id="SUY46586.1"/>
    </source>
</evidence>
<protein>
    <submittedName>
        <fullName evidence="10">Cobalt-zinc-cadmium resistance protein czcD</fullName>
    </submittedName>
</protein>
<dbReference type="PANTHER" id="PTHR43840:SF15">
    <property type="entry name" value="MITOCHONDRIAL METAL TRANSPORTER 1-RELATED"/>
    <property type="match status" value="1"/>
</dbReference>
<feature type="transmembrane region" description="Helical" evidence="7">
    <location>
        <begin position="112"/>
        <end position="133"/>
    </location>
</feature>
<keyword evidence="5 7" id="KW-1133">Transmembrane helix</keyword>
<dbReference type="InterPro" id="IPR050291">
    <property type="entry name" value="CDF_Transporter"/>
</dbReference>
<evidence type="ECO:0000256" key="6">
    <source>
        <dbReference type="ARBA" id="ARBA00023136"/>
    </source>
</evidence>
<feature type="transmembrane region" description="Helical" evidence="7">
    <location>
        <begin position="79"/>
        <end position="100"/>
    </location>
</feature>
<dbReference type="OrthoDB" id="9806522at2"/>
<keyword evidence="6 7" id="KW-0472">Membrane</keyword>
<keyword evidence="4 7" id="KW-0812">Transmembrane</keyword>
<dbReference type="Gene3D" id="3.30.70.1350">
    <property type="entry name" value="Cation efflux protein, cytoplasmic domain"/>
    <property type="match status" value="1"/>
</dbReference>
<dbReference type="Pfam" id="PF16916">
    <property type="entry name" value="ZT_dimer"/>
    <property type="match status" value="1"/>
</dbReference>
<proteinExistence type="inferred from homology"/>
<comment type="subcellular location">
    <subcellularLocation>
        <location evidence="1">Membrane</location>
        <topology evidence="1">Multi-pass membrane protein</topology>
    </subcellularLocation>
</comment>
<dbReference type="Proteomes" id="UP000254664">
    <property type="component" value="Unassembled WGS sequence"/>
</dbReference>
<dbReference type="FunFam" id="1.20.1510.10:FF:000006">
    <property type="entry name" value="Divalent cation efflux transporter"/>
    <property type="match status" value="1"/>
</dbReference>
<dbReference type="NCBIfam" id="TIGR01297">
    <property type="entry name" value="CDF"/>
    <property type="match status" value="1"/>
</dbReference>
<evidence type="ECO:0000256" key="7">
    <source>
        <dbReference type="SAM" id="Phobius"/>
    </source>
</evidence>
<feature type="transmembrane region" description="Helical" evidence="7">
    <location>
        <begin position="37"/>
        <end position="58"/>
    </location>
</feature>
<dbReference type="InterPro" id="IPR027470">
    <property type="entry name" value="Cation_efflux_CTD"/>
</dbReference>
<evidence type="ECO:0000256" key="2">
    <source>
        <dbReference type="ARBA" id="ARBA00008114"/>
    </source>
</evidence>
<accession>A0A381J804</accession>
<evidence type="ECO:0000256" key="1">
    <source>
        <dbReference type="ARBA" id="ARBA00004141"/>
    </source>
</evidence>
<feature type="domain" description="Cation efflux protein transmembrane" evidence="8">
    <location>
        <begin position="12"/>
        <end position="204"/>
    </location>
</feature>